<dbReference type="SUPFAM" id="SSF56112">
    <property type="entry name" value="Protein kinase-like (PK-like)"/>
    <property type="match status" value="1"/>
</dbReference>
<dbReference type="InterPro" id="IPR032675">
    <property type="entry name" value="LRR_dom_sf"/>
</dbReference>
<dbReference type="InterPro" id="IPR003591">
    <property type="entry name" value="Leu-rich_rpt_typical-subtyp"/>
</dbReference>
<dbReference type="Pfam" id="PF00069">
    <property type="entry name" value="Pkinase"/>
    <property type="match status" value="1"/>
</dbReference>
<comment type="caution">
    <text evidence="4">The sequence shown here is derived from an EMBL/GenBank/DDBJ whole genome shotgun (WGS) entry which is preliminary data.</text>
</comment>
<reference evidence="4" key="1">
    <citation type="submission" date="2023-06" db="EMBL/GenBank/DDBJ databases">
        <title>Uncultivated large filamentous bacteria from sulfidic sediments reveal new species and different genomic features in energy metabolism and defense.</title>
        <authorList>
            <person name="Fonseca A."/>
        </authorList>
    </citation>
    <scope>NUCLEOTIDE SEQUENCE</scope>
    <source>
        <strain evidence="4">HSG4</strain>
    </source>
</reference>
<evidence type="ECO:0000259" key="3">
    <source>
        <dbReference type="PROSITE" id="PS50011"/>
    </source>
</evidence>
<dbReference type="SMART" id="SM00365">
    <property type="entry name" value="LRR_SD22"/>
    <property type="match status" value="7"/>
</dbReference>
<name>A0ABT7VT47_9GAMM</name>
<dbReference type="InterPro" id="IPR011009">
    <property type="entry name" value="Kinase-like_dom_sf"/>
</dbReference>
<dbReference type="Gene3D" id="3.80.10.10">
    <property type="entry name" value="Ribonuclease Inhibitor"/>
    <property type="match status" value="1"/>
</dbReference>
<keyword evidence="5" id="KW-1185">Reference proteome</keyword>
<accession>A0ABT7VT47</accession>
<dbReference type="SMART" id="SM00369">
    <property type="entry name" value="LRR_TYP"/>
    <property type="match status" value="6"/>
</dbReference>
<keyword evidence="2" id="KW-0677">Repeat</keyword>
<gene>
    <name evidence="4" type="ORF">QUF54_05265</name>
</gene>
<sequence length="466" mass="52426">SEYIEGAIDGEAWLDKYGKLDVQTGIAVGLQIAKGLQLAHDKGIFHLDLKPANILLSSPKKSDVFQTSDFSEVSVKIIDFGLAKVAPSLGQEMATQRSRSGLSLLAQSAVFGTMDYAPPEQQGMTLYGEPSAKSDVYAFGKTLYRLLTGENPQTLHPRRLADAPELFELLCDCVEIEPGKRVDVGNLVGRLKDLHFDKRKWWNQLDEKWQKVFKKAIGIKLKPIDSELEKIVNLQKLDFSGDWDKKGEISDLEPLRALTKLQYLNCYNNQISDLEPLRALTNLQTLDCSSNQISDLEPLRALTNLQVLECYSNEISDLEPLRALTNLQYLYCSDNQLSDLEPLRALTNLQKLDCNSNEISDLEQLRALTNLQELVCWENQISDLEQLRALTNLQELDCNSNEISDLEQLRALTNLQELDCSSNQLSDLEPLCTLTNLQKLVCWGNQISDSEINQFKKAVPNCEVDS</sequence>
<dbReference type="SUPFAM" id="SSF52058">
    <property type="entry name" value="L domain-like"/>
    <property type="match status" value="1"/>
</dbReference>
<dbReference type="PROSITE" id="PS00108">
    <property type="entry name" value="PROTEIN_KINASE_ST"/>
    <property type="match status" value="1"/>
</dbReference>
<protein>
    <submittedName>
        <fullName evidence="4">Leucine-rich repeat domain-containing protein</fullName>
    </submittedName>
</protein>
<dbReference type="InterPro" id="IPR000719">
    <property type="entry name" value="Prot_kinase_dom"/>
</dbReference>
<dbReference type="InterPro" id="IPR001611">
    <property type="entry name" value="Leu-rich_rpt"/>
</dbReference>
<dbReference type="Proteomes" id="UP001171945">
    <property type="component" value="Unassembled WGS sequence"/>
</dbReference>
<dbReference type="InterPro" id="IPR050836">
    <property type="entry name" value="SDS22/Internalin_LRR"/>
</dbReference>
<dbReference type="PROSITE" id="PS50011">
    <property type="entry name" value="PROTEIN_KINASE_DOM"/>
    <property type="match status" value="1"/>
</dbReference>
<feature type="domain" description="Protein kinase" evidence="3">
    <location>
        <begin position="1"/>
        <end position="213"/>
    </location>
</feature>
<proteinExistence type="predicted"/>
<dbReference type="PANTHER" id="PTHR46652:SF3">
    <property type="entry name" value="LEUCINE-RICH REPEAT-CONTAINING PROTEIN 9"/>
    <property type="match status" value="1"/>
</dbReference>
<dbReference type="EMBL" id="JAUCGM010000270">
    <property type="protein sequence ID" value="MDM8562745.1"/>
    <property type="molecule type" value="Genomic_DNA"/>
</dbReference>
<feature type="non-terminal residue" evidence="4">
    <location>
        <position position="1"/>
    </location>
</feature>
<organism evidence="4 5">
    <name type="scientific">Candidatus Marithioploca araucensis</name>
    <dbReference type="NCBI Taxonomy" id="70273"/>
    <lineage>
        <taxon>Bacteria</taxon>
        <taxon>Pseudomonadati</taxon>
        <taxon>Pseudomonadota</taxon>
        <taxon>Gammaproteobacteria</taxon>
        <taxon>Thiotrichales</taxon>
        <taxon>Thiotrichaceae</taxon>
        <taxon>Candidatus Marithioploca</taxon>
    </lineage>
</organism>
<evidence type="ECO:0000313" key="4">
    <source>
        <dbReference type="EMBL" id="MDM8562745.1"/>
    </source>
</evidence>
<evidence type="ECO:0000313" key="5">
    <source>
        <dbReference type="Proteomes" id="UP001171945"/>
    </source>
</evidence>
<evidence type="ECO:0000256" key="1">
    <source>
        <dbReference type="ARBA" id="ARBA00022614"/>
    </source>
</evidence>
<evidence type="ECO:0000256" key="2">
    <source>
        <dbReference type="ARBA" id="ARBA00022737"/>
    </source>
</evidence>
<keyword evidence="1" id="KW-0433">Leucine-rich repeat</keyword>
<dbReference type="PANTHER" id="PTHR46652">
    <property type="entry name" value="LEUCINE-RICH REPEAT AND IQ DOMAIN-CONTAINING PROTEIN 1-RELATED"/>
    <property type="match status" value="1"/>
</dbReference>
<dbReference type="Gene3D" id="1.10.510.10">
    <property type="entry name" value="Transferase(Phosphotransferase) domain 1"/>
    <property type="match status" value="1"/>
</dbReference>
<dbReference type="SMART" id="SM00220">
    <property type="entry name" value="S_TKc"/>
    <property type="match status" value="1"/>
</dbReference>
<dbReference type="Pfam" id="PF12799">
    <property type="entry name" value="LRR_4"/>
    <property type="match status" value="5"/>
</dbReference>
<dbReference type="PROSITE" id="PS51450">
    <property type="entry name" value="LRR"/>
    <property type="match status" value="8"/>
</dbReference>
<dbReference type="InterPro" id="IPR008271">
    <property type="entry name" value="Ser/Thr_kinase_AS"/>
</dbReference>
<dbReference type="InterPro" id="IPR025875">
    <property type="entry name" value="Leu-rich_rpt_4"/>
</dbReference>